<reference evidence="2 3" key="1">
    <citation type="submission" date="2023-01" db="EMBL/GenBank/DDBJ databases">
        <title>Analysis of 21 Apiospora genomes using comparative genomics revels a genus with tremendous synthesis potential of carbohydrate active enzymes and secondary metabolites.</title>
        <authorList>
            <person name="Sorensen T."/>
        </authorList>
    </citation>
    <scope>NUCLEOTIDE SEQUENCE [LARGE SCALE GENOMIC DNA]</scope>
    <source>
        <strain evidence="2 3">CBS 20057</strain>
    </source>
</reference>
<protein>
    <submittedName>
        <fullName evidence="2">Uncharacterized protein</fullName>
    </submittedName>
</protein>
<evidence type="ECO:0000313" key="3">
    <source>
        <dbReference type="Proteomes" id="UP001396898"/>
    </source>
</evidence>
<name>A0ABR1RK67_9PEZI</name>
<feature type="compositionally biased region" description="Low complexity" evidence="1">
    <location>
        <begin position="222"/>
        <end position="236"/>
    </location>
</feature>
<accession>A0ABR1RK67</accession>
<evidence type="ECO:0000256" key="1">
    <source>
        <dbReference type="SAM" id="MobiDB-lite"/>
    </source>
</evidence>
<sequence length="419" mass="47444">MADTVRITVVAVCEGPHETATINSVHLGRSFKFEASYHPSPSLFKLSFTLADNVTLSLRFVPDVISSLKKIACRDTDDNLHFETIRHALDSHRTFTRLQFNLYPHRRAQFVVPTSFDPNYCDDEARRVLASLASLAAAPTFSLYMHDRDIPKAQYQAIYRTYQSWPSATSTQIEALERLMDLRTLYKGKGGTLLDAEVVDGLLGYDCPPEYPGPDDHLLPPSQQSTASKAASSDVATVAVSTPPGYRDNDLGHACTDMPADIQVFSAYMRPERSKRTWSSGSEKEKAQSWRRSAKRRATGPLPQHEDGTVRDLRDQVEQLQEENDELRSRVQDLEDRLAAKMQDLQELVDEKVALAEANHAELRQDHEQLERQVASYEDGAIGDWIEPIVQKHIHDRAEEIVVSIRNDVRRQLRRAFDD</sequence>
<organism evidence="2 3">
    <name type="scientific">Apiospora marii</name>
    <dbReference type="NCBI Taxonomy" id="335849"/>
    <lineage>
        <taxon>Eukaryota</taxon>
        <taxon>Fungi</taxon>
        <taxon>Dikarya</taxon>
        <taxon>Ascomycota</taxon>
        <taxon>Pezizomycotina</taxon>
        <taxon>Sordariomycetes</taxon>
        <taxon>Xylariomycetidae</taxon>
        <taxon>Amphisphaeriales</taxon>
        <taxon>Apiosporaceae</taxon>
        <taxon>Apiospora</taxon>
    </lineage>
</organism>
<dbReference type="Proteomes" id="UP001396898">
    <property type="component" value="Unassembled WGS sequence"/>
</dbReference>
<dbReference type="EMBL" id="JAQQWI010000013">
    <property type="protein sequence ID" value="KAK8013664.1"/>
    <property type="molecule type" value="Genomic_DNA"/>
</dbReference>
<gene>
    <name evidence="2" type="ORF">PG991_009257</name>
</gene>
<evidence type="ECO:0000313" key="2">
    <source>
        <dbReference type="EMBL" id="KAK8013664.1"/>
    </source>
</evidence>
<proteinExistence type="predicted"/>
<dbReference type="Gene3D" id="1.10.287.1490">
    <property type="match status" value="1"/>
</dbReference>
<feature type="region of interest" description="Disordered" evidence="1">
    <location>
        <begin position="273"/>
        <end position="312"/>
    </location>
</feature>
<feature type="region of interest" description="Disordered" evidence="1">
    <location>
        <begin position="210"/>
        <end position="236"/>
    </location>
</feature>
<keyword evidence="3" id="KW-1185">Reference proteome</keyword>
<comment type="caution">
    <text evidence="2">The sequence shown here is derived from an EMBL/GenBank/DDBJ whole genome shotgun (WGS) entry which is preliminary data.</text>
</comment>